<dbReference type="Pfam" id="PF04002">
    <property type="entry name" value="RadC"/>
    <property type="match status" value="1"/>
</dbReference>
<organism evidence="2 3">
    <name type="scientific">Gilliamella apicola</name>
    <dbReference type="NCBI Taxonomy" id="1196095"/>
    <lineage>
        <taxon>Bacteria</taxon>
        <taxon>Pseudomonadati</taxon>
        <taxon>Pseudomonadota</taxon>
        <taxon>Gammaproteobacteria</taxon>
        <taxon>Orbales</taxon>
        <taxon>Orbaceae</taxon>
        <taxon>Gilliamella</taxon>
    </lineage>
</organism>
<keyword evidence="3" id="KW-1185">Reference proteome</keyword>
<dbReference type="AlphaFoldDB" id="A0A2V4DW79"/>
<accession>A0A2V4DW79</accession>
<name>A0A2V4DW79_9GAMM</name>
<dbReference type="EMBL" id="QGLR01000018">
    <property type="protein sequence ID" value="PXZ03789.1"/>
    <property type="molecule type" value="Genomic_DNA"/>
</dbReference>
<dbReference type="PROSITE" id="PS01302">
    <property type="entry name" value="UPF0758"/>
    <property type="match status" value="1"/>
</dbReference>
<dbReference type="InterPro" id="IPR025657">
    <property type="entry name" value="RadC_JAB"/>
</dbReference>
<evidence type="ECO:0000313" key="3">
    <source>
        <dbReference type="Proteomes" id="UP000247932"/>
    </source>
</evidence>
<gene>
    <name evidence="2" type="ORF">DKK70_15575</name>
</gene>
<evidence type="ECO:0000313" key="2">
    <source>
        <dbReference type="EMBL" id="PXZ03789.1"/>
    </source>
</evidence>
<feature type="domain" description="RadC-like JAB" evidence="1">
    <location>
        <begin position="2"/>
        <end position="23"/>
    </location>
</feature>
<sequence>MIKQELKYNAVAVIFVHNHPSGKS</sequence>
<dbReference type="Proteomes" id="UP000247932">
    <property type="component" value="Unassembled WGS sequence"/>
</dbReference>
<comment type="caution">
    <text evidence="2">The sequence shown here is derived from an EMBL/GenBank/DDBJ whole genome shotgun (WGS) entry which is preliminary data.</text>
</comment>
<proteinExistence type="predicted"/>
<evidence type="ECO:0000259" key="1">
    <source>
        <dbReference type="Pfam" id="PF04002"/>
    </source>
</evidence>
<dbReference type="InterPro" id="IPR020891">
    <property type="entry name" value="UPF0758_CS"/>
</dbReference>
<protein>
    <recommendedName>
        <fullName evidence="1">RadC-like JAB domain-containing protein</fullName>
    </recommendedName>
</protein>
<reference evidence="2 3" key="1">
    <citation type="submission" date="2018-05" db="EMBL/GenBank/DDBJ databases">
        <title>Reference genomes for bee gut microbiota database.</title>
        <authorList>
            <person name="Ellegaard K.M."/>
        </authorList>
    </citation>
    <scope>NUCLEOTIDE SEQUENCE [LARGE SCALE GENOMIC DNA]</scope>
    <source>
        <strain evidence="2 3">ESL0182</strain>
    </source>
</reference>